<dbReference type="EMBL" id="MAEI02000001">
    <property type="protein sequence ID" value="MEO1781617.1"/>
    <property type="molecule type" value="Genomic_DNA"/>
</dbReference>
<comment type="caution">
    <text evidence="1">The sequence shown here is derived from an EMBL/GenBank/DDBJ whole genome shotgun (WGS) entry which is preliminary data.</text>
</comment>
<accession>A0ABV0F3J0</accession>
<keyword evidence="2" id="KW-1185">Reference proteome</keyword>
<reference evidence="1" key="1">
    <citation type="submission" date="2016-06" db="EMBL/GenBank/DDBJ databases">
        <authorList>
            <person name="Van Tyne D."/>
        </authorList>
    </citation>
    <scope>NUCLEOTIDE SEQUENCE</scope>
    <source>
        <strain evidence="1">JM9A</strain>
    </source>
</reference>
<dbReference type="Proteomes" id="UP001429357">
    <property type="component" value="Unassembled WGS sequence"/>
</dbReference>
<organism evidence="1 2">
    <name type="scientific">Enterococcus diestrammenae</name>
    <dbReference type="NCBI Taxonomy" id="1155073"/>
    <lineage>
        <taxon>Bacteria</taxon>
        <taxon>Bacillati</taxon>
        <taxon>Bacillota</taxon>
        <taxon>Bacilli</taxon>
        <taxon>Lactobacillales</taxon>
        <taxon>Enterococcaceae</taxon>
        <taxon>Enterococcus</taxon>
    </lineage>
</organism>
<dbReference type="RefSeq" id="WP_202625788.1">
    <property type="nucleotide sequence ID" value="NZ_JAQFAM010000002.1"/>
</dbReference>
<gene>
    <name evidence="1" type="ORF">BAU18_001204</name>
</gene>
<evidence type="ECO:0000313" key="2">
    <source>
        <dbReference type="Proteomes" id="UP001429357"/>
    </source>
</evidence>
<name>A0ABV0F3J0_9ENTE</name>
<protein>
    <submittedName>
        <fullName evidence="1">Uncharacterized protein</fullName>
    </submittedName>
</protein>
<reference evidence="1" key="2">
    <citation type="submission" date="2024-02" db="EMBL/GenBank/DDBJ databases">
        <title>The Genome Sequence of Enterococcus diestrammenae JM9A.</title>
        <authorList>
            <person name="Earl A."/>
            <person name="Manson A."/>
            <person name="Gilmore M."/>
            <person name="Sanders J."/>
            <person name="Shea T."/>
            <person name="Howe W."/>
            <person name="Livny J."/>
            <person name="Cuomo C."/>
            <person name="Neafsey D."/>
            <person name="Birren B."/>
        </authorList>
    </citation>
    <scope>NUCLEOTIDE SEQUENCE</scope>
    <source>
        <strain evidence="1">JM9A</strain>
    </source>
</reference>
<evidence type="ECO:0000313" key="1">
    <source>
        <dbReference type="EMBL" id="MEO1781617.1"/>
    </source>
</evidence>
<sequence length="51" mass="6052">MKLKDVVNDTAERLHYMMKKENYTVNLDKKGVDVKKLRPTKHTIKWGAKNH</sequence>
<proteinExistence type="predicted"/>